<comment type="catalytic activity">
    <reaction evidence="5">
        <text>L-arginine + H2O = L-citrulline + NH4(+)</text>
        <dbReference type="Rhea" id="RHEA:19597"/>
        <dbReference type="ChEBI" id="CHEBI:15377"/>
        <dbReference type="ChEBI" id="CHEBI:28938"/>
        <dbReference type="ChEBI" id="CHEBI:32682"/>
        <dbReference type="ChEBI" id="CHEBI:57743"/>
        <dbReference type="EC" id="3.5.3.6"/>
    </reaction>
</comment>
<comment type="pathway">
    <text evidence="1">Amino-acid degradation; L-arginine degradation via ADI pathway; carbamoyl phosphate from L-arginine: step 1/2.</text>
</comment>
<evidence type="ECO:0000256" key="2">
    <source>
        <dbReference type="ARBA" id="ARBA00010206"/>
    </source>
</evidence>
<dbReference type="EC" id="3.5.3.6" evidence="3"/>
<dbReference type="GO" id="GO:0019546">
    <property type="term" value="P:L-arginine deiminase pathway"/>
    <property type="evidence" value="ECO:0007669"/>
    <property type="project" value="TreeGrafter"/>
</dbReference>
<dbReference type="SUPFAM" id="SSF55909">
    <property type="entry name" value="Pentein"/>
    <property type="match status" value="1"/>
</dbReference>
<feature type="active site" description="Amidino-cysteine intermediate" evidence="6">
    <location>
        <position position="407"/>
    </location>
</feature>
<gene>
    <name evidence="7" type="ORF">HNQ61_005118</name>
</gene>
<keyword evidence="4 7" id="KW-0378">Hydrolase</keyword>
<evidence type="ECO:0000256" key="5">
    <source>
        <dbReference type="ARBA" id="ARBA00049429"/>
    </source>
</evidence>
<dbReference type="GO" id="GO:0016990">
    <property type="term" value="F:arginine deiminase activity"/>
    <property type="evidence" value="ECO:0007669"/>
    <property type="project" value="UniProtKB-EC"/>
</dbReference>
<proteinExistence type="inferred from homology"/>
<evidence type="ECO:0000256" key="1">
    <source>
        <dbReference type="ARBA" id="ARBA00005213"/>
    </source>
</evidence>
<accession>A0A841H5N8</accession>
<evidence type="ECO:0000256" key="6">
    <source>
        <dbReference type="PIRSR" id="PIRSR006356-1"/>
    </source>
</evidence>
<dbReference type="PANTHER" id="PTHR47271:SF2">
    <property type="entry name" value="ARGININE DEIMINASE"/>
    <property type="match status" value="1"/>
</dbReference>
<name>A0A841H5N8_9BACT</name>
<dbReference type="AlphaFoldDB" id="A0A841H5N8"/>
<comment type="similarity">
    <text evidence="2">Belongs to the arginine deiminase family.</text>
</comment>
<evidence type="ECO:0000256" key="3">
    <source>
        <dbReference type="ARBA" id="ARBA00012171"/>
    </source>
</evidence>
<dbReference type="InterPro" id="IPR003876">
    <property type="entry name" value="Arg_deiminase"/>
</dbReference>
<evidence type="ECO:0000313" key="7">
    <source>
        <dbReference type="EMBL" id="MBB6073451.1"/>
    </source>
</evidence>
<reference evidence="7 8" key="1">
    <citation type="submission" date="2020-08" db="EMBL/GenBank/DDBJ databases">
        <title>Genomic Encyclopedia of Type Strains, Phase IV (KMG-IV): sequencing the most valuable type-strain genomes for metagenomic binning, comparative biology and taxonomic classification.</title>
        <authorList>
            <person name="Goeker M."/>
        </authorList>
    </citation>
    <scope>NUCLEOTIDE SEQUENCE [LARGE SCALE GENOMIC DNA]</scope>
    <source>
        <strain evidence="7 8">DSM 29007</strain>
    </source>
</reference>
<evidence type="ECO:0000313" key="8">
    <source>
        <dbReference type="Proteomes" id="UP000582837"/>
    </source>
</evidence>
<dbReference type="Proteomes" id="UP000582837">
    <property type="component" value="Unassembled WGS sequence"/>
</dbReference>
<dbReference type="Pfam" id="PF02274">
    <property type="entry name" value="ADI"/>
    <property type="match status" value="1"/>
</dbReference>
<comment type="caution">
    <text evidence="7">The sequence shown here is derived from an EMBL/GenBank/DDBJ whole genome shotgun (WGS) entry which is preliminary data.</text>
</comment>
<dbReference type="PRINTS" id="PR01466">
    <property type="entry name" value="ARGDEIMINASE"/>
</dbReference>
<dbReference type="PIRSF" id="PIRSF006356">
    <property type="entry name" value="Arg_deiminase"/>
    <property type="match status" value="1"/>
</dbReference>
<dbReference type="EMBL" id="JACHIA010000024">
    <property type="protein sequence ID" value="MBB6073451.1"/>
    <property type="molecule type" value="Genomic_DNA"/>
</dbReference>
<dbReference type="Gene3D" id="3.75.10.10">
    <property type="entry name" value="L-arginine/glycine Amidinotransferase, Chain A"/>
    <property type="match status" value="1"/>
</dbReference>
<keyword evidence="8" id="KW-1185">Reference proteome</keyword>
<sequence>MSENTTQRPTVRVTSEIGPLRTVICHAPGPELLAVTPSNREQYLYDDIIDLPQAQSEHQQFRAILSRFCEVLNVRDLLAEIVDEPEVRKFLINRVMEVAPSELGGVLHEIPGPQLIKQFIEGKEAPQGPISKMLHKVSYELPPLPNLFFTRDAAMVVNDAVIIGAMRYAVRWTEELLMKALFLYHPMLRNGGFIYDGTEEHRSDWTIEGGDVIIVRPDLALVGLSERSSPAAIEGLVDGLREKAGIEHVLVVVLPTESPAIHLDMIFTMVDTTHCVVYPPYFFGPQRLPVLHYRPEQKGIRAHDDLFGALKQLGVDLEPIWCGGHHPTQQEREQWSSGCNFVAVRPGIVLGYSRNEATMREMQDRAGFRIVDAIDFLTGKEVVREGERSVIAFSGAELVRGGGGGRCMTMPVCRDDIW</sequence>
<organism evidence="7 8">
    <name type="scientific">Longimicrobium terrae</name>
    <dbReference type="NCBI Taxonomy" id="1639882"/>
    <lineage>
        <taxon>Bacteria</taxon>
        <taxon>Pseudomonadati</taxon>
        <taxon>Gemmatimonadota</taxon>
        <taxon>Longimicrobiia</taxon>
        <taxon>Longimicrobiales</taxon>
        <taxon>Longimicrobiaceae</taxon>
        <taxon>Longimicrobium</taxon>
    </lineage>
</organism>
<dbReference type="RefSeq" id="WP_170039078.1">
    <property type="nucleotide sequence ID" value="NZ_JABDTL010000002.1"/>
</dbReference>
<protein>
    <recommendedName>
        <fullName evidence="3">arginine deiminase</fullName>
        <ecNumber evidence="3">3.5.3.6</ecNumber>
    </recommendedName>
</protein>
<dbReference type="PANTHER" id="PTHR47271">
    <property type="entry name" value="ARGININE DEIMINASE"/>
    <property type="match status" value="1"/>
</dbReference>
<evidence type="ECO:0000256" key="4">
    <source>
        <dbReference type="ARBA" id="ARBA00022801"/>
    </source>
</evidence>
<dbReference type="Gene3D" id="1.10.3930.10">
    <property type="entry name" value="Arginine deiminase"/>
    <property type="match status" value="1"/>
</dbReference>